<evidence type="ECO:0000313" key="5">
    <source>
        <dbReference type="EMBL" id="UWL61654.1"/>
    </source>
</evidence>
<dbReference type="EC" id="3.1.21.-" evidence="5"/>
<feature type="domain" description="Type I restriction modification DNA specificity" evidence="4">
    <location>
        <begin position="245"/>
        <end position="404"/>
    </location>
</feature>
<dbReference type="Proteomes" id="UP001058739">
    <property type="component" value="Chromosome 02"/>
</dbReference>
<dbReference type="Pfam" id="PF01420">
    <property type="entry name" value="Methylase_S"/>
    <property type="match status" value="1"/>
</dbReference>
<dbReference type="Gene3D" id="1.10.287.1120">
    <property type="entry name" value="Bipartite methylase S protein"/>
    <property type="match status" value="1"/>
</dbReference>
<dbReference type="PANTHER" id="PTHR43140">
    <property type="entry name" value="TYPE-1 RESTRICTION ENZYME ECOKI SPECIFICITY PROTEIN"/>
    <property type="match status" value="1"/>
</dbReference>
<keyword evidence="2" id="KW-0680">Restriction system</keyword>
<evidence type="ECO:0000259" key="4">
    <source>
        <dbReference type="Pfam" id="PF01420"/>
    </source>
</evidence>
<evidence type="ECO:0000256" key="2">
    <source>
        <dbReference type="ARBA" id="ARBA00022747"/>
    </source>
</evidence>
<name>A0ABY5UE90_9HYPH</name>
<reference evidence="5" key="1">
    <citation type="submission" date="2022-06" db="EMBL/GenBank/DDBJ databases">
        <title>Complete Genome Sequence of Deoxynivalenol-bioadsorption Ochrobactrum pseudintermedium ASAG-D25.</title>
        <authorList>
            <person name="Wang N."/>
        </authorList>
    </citation>
    <scope>NUCLEOTIDE SEQUENCE</scope>
    <source>
        <strain evidence="5">ASAG-D25</strain>
    </source>
</reference>
<organism evidence="5 6">
    <name type="scientific">Brucella pseudintermedia</name>
    <dbReference type="NCBI Taxonomy" id="370111"/>
    <lineage>
        <taxon>Bacteria</taxon>
        <taxon>Pseudomonadati</taxon>
        <taxon>Pseudomonadota</taxon>
        <taxon>Alphaproteobacteria</taxon>
        <taxon>Hyphomicrobiales</taxon>
        <taxon>Brucellaceae</taxon>
        <taxon>Brucella/Ochrobactrum group</taxon>
        <taxon>Brucella</taxon>
    </lineage>
</organism>
<dbReference type="PANTHER" id="PTHR43140:SF1">
    <property type="entry name" value="TYPE I RESTRICTION ENZYME ECOKI SPECIFICITY SUBUNIT"/>
    <property type="match status" value="1"/>
</dbReference>
<keyword evidence="5" id="KW-0378">Hydrolase</keyword>
<dbReference type="EMBL" id="CP099968">
    <property type="protein sequence ID" value="UWL61654.1"/>
    <property type="molecule type" value="Genomic_DNA"/>
</dbReference>
<dbReference type="SUPFAM" id="SSF116734">
    <property type="entry name" value="DNA methylase specificity domain"/>
    <property type="match status" value="2"/>
</dbReference>
<dbReference type="InterPro" id="IPR051212">
    <property type="entry name" value="Type-I_RE_S_subunit"/>
</dbReference>
<dbReference type="RefSeq" id="WP_259698088.1">
    <property type="nucleotide sequence ID" value="NZ_CP099968.1"/>
</dbReference>
<comment type="similarity">
    <text evidence="1">Belongs to the type-I restriction system S methylase family.</text>
</comment>
<keyword evidence="6" id="KW-1185">Reference proteome</keyword>
<proteinExistence type="inferred from homology"/>
<evidence type="ECO:0000313" key="6">
    <source>
        <dbReference type="Proteomes" id="UP001058739"/>
    </source>
</evidence>
<keyword evidence="3" id="KW-0238">DNA-binding</keyword>
<dbReference type="GO" id="GO:0004519">
    <property type="term" value="F:endonuclease activity"/>
    <property type="evidence" value="ECO:0007669"/>
    <property type="project" value="UniProtKB-KW"/>
</dbReference>
<dbReference type="CDD" id="cd17249">
    <property type="entry name" value="RMtype1_S_EcoR124I-TRD2-CR2_like"/>
    <property type="match status" value="1"/>
</dbReference>
<evidence type="ECO:0000256" key="1">
    <source>
        <dbReference type="ARBA" id="ARBA00010923"/>
    </source>
</evidence>
<keyword evidence="5" id="KW-0255">Endonuclease</keyword>
<gene>
    <name evidence="5" type="ORF">NIK97_17295</name>
</gene>
<dbReference type="InterPro" id="IPR000055">
    <property type="entry name" value="Restrct_endonuc_typeI_TRD"/>
</dbReference>
<accession>A0ABY5UE90</accession>
<sequence length="437" mass="48626">MKRSLYSSYRTSDDGWIGKHPAHWRIKRAHFVTGSARQTVSPSEMREIDVFHYSIPNVQETGTGKIEPGEDIDSAKLVIKGPTLLVSKLNPHKVTVCLADKDADHLTVASSEFVPIVSHDICLRYARYVWSSGKVSSRLVGLTQSVTRSHQRVSPDEITKLPWAWPPLNEQQAIARFLDAKTAEIDRLIDRRSGLIPILNEKRRALITHCVTQGTNPLASRKETSVPYLPSVPAHWRTNTPLKYLLTAVGGSTPSTGEARYWVDGDIPWVSPKDMHVTEIHSSEDYVTQEAIAETALKMIDPGAVLIVVRGMILVHSFPVAISRVPVTVNQDMKALIPCPRLQPEYLAYLLRGLSSYLLSLVETSAHGTKAFRTDVWSRLILPEPPIEEQHEIVSKLDRETAAIDDQIAAINRHVSALQEYRAAIITAAVTGQIKVV</sequence>
<dbReference type="GO" id="GO:0016787">
    <property type="term" value="F:hydrolase activity"/>
    <property type="evidence" value="ECO:0007669"/>
    <property type="project" value="UniProtKB-KW"/>
</dbReference>
<keyword evidence="5" id="KW-0540">Nuclease</keyword>
<dbReference type="InterPro" id="IPR044946">
    <property type="entry name" value="Restrct_endonuc_typeI_TRD_sf"/>
</dbReference>
<protein>
    <submittedName>
        <fullName evidence="5">Restriction endonuclease subunit S</fullName>
        <ecNumber evidence="5">3.1.21.-</ecNumber>
    </submittedName>
</protein>
<dbReference type="Gene3D" id="3.90.220.20">
    <property type="entry name" value="DNA methylase specificity domains"/>
    <property type="match status" value="2"/>
</dbReference>
<evidence type="ECO:0000256" key="3">
    <source>
        <dbReference type="ARBA" id="ARBA00023125"/>
    </source>
</evidence>